<organism evidence="2 3">
    <name type="scientific">Luedemannella flava</name>
    <dbReference type="NCBI Taxonomy" id="349316"/>
    <lineage>
        <taxon>Bacteria</taxon>
        <taxon>Bacillati</taxon>
        <taxon>Actinomycetota</taxon>
        <taxon>Actinomycetes</taxon>
        <taxon>Micromonosporales</taxon>
        <taxon>Micromonosporaceae</taxon>
        <taxon>Luedemannella</taxon>
    </lineage>
</organism>
<evidence type="ECO:0000313" key="3">
    <source>
        <dbReference type="Proteomes" id="UP001500218"/>
    </source>
</evidence>
<dbReference type="Proteomes" id="UP001500218">
    <property type="component" value="Unassembled WGS sequence"/>
</dbReference>
<keyword evidence="3" id="KW-1185">Reference proteome</keyword>
<protein>
    <recommendedName>
        <fullName evidence="1">TarS/TarP linker domain-containing protein</fullName>
    </recommendedName>
</protein>
<evidence type="ECO:0000313" key="2">
    <source>
        <dbReference type="EMBL" id="GAA1786918.1"/>
    </source>
</evidence>
<gene>
    <name evidence="2" type="ORF">GCM10009682_06260</name>
</gene>
<evidence type="ECO:0000259" key="1">
    <source>
        <dbReference type="Pfam" id="PF22181"/>
    </source>
</evidence>
<reference evidence="3" key="1">
    <citation type="journal article" date="2019" name="Int. J. Syst. Evol. Microbiol.">
        <title>The Global Catalogue of Microorganisms (GCM) 10K type strain sequencing project: providing services to taxonomists for standard genome sequencing and annotation.</title>
        <authorList>
            <consortium name="The Broad Institute Genomics Platform"/>
            <consortium name="The Broad Institute Genome Sequencing Center for Infectious Disease"/>
            <person name="Wu L."/>
            <person name="Ma J."/>
        </authorList>
    </citation>
    <scope>NUCLEOTIDE SEQUENCE [LARGE SCALE GENOMIC DNA]</scope>
    <source>
        <strain evidence="3">JCM 13250</strain>
    </source>
</reference>
<dbReference type="EMBL" id="BAAALT010000012">
    <property type="protein sequence ID" value="GAA1786918.1"/>
    <property type="molecule type" value="Genomic_DNA"/>
</dbReference>
<name>A0ABP4XL24_9ACTN</name>
<feature type="domain" description="TarS/TarP linker" evidence="1">
    <location>
        <begin position="211"/>
        <end position="275"/>
    </location>
</feature>
<sequence length="487" mass="51065">MPVHDPEAPLEHVARAVASQGIADDAYEMIFVLAPDAGDLADRADRLAQRLPQLQVLCGDAATLPAAAVRGGWVLTHDEYGQLAPGELRRMADLGGRSGAAAVLGASAPGVLRRLGDPPDRRATLADLPLPDSLDGPALLRRDLLAARGLTVPVGPVALAHALLCAGEVAVLGGGACYLRARADNDPASVLWAATDLLEVFPEVDGMRAALLRDVVDRAAGRTLLAYADGDRFRLLDAARRLVNDALPERLDALLPTTLRVRAALLREGRFADLADGLRAEAAVSAVAALTGAAWRPGALELDLLARLDHASAADRWPLPLPRPAADAVTPATRDAADGPAAGAVEVLLHHVGTGESVALPADVTVVRDSDGTRERVSFTIRARFGDTAATPPTGAAPSGGDAAHASGDWALASGRWRVRVRVELCGLRREVDVVPSRGVRWVAPWSGRLLRRGTTAGHRVTLTATAEGVVLRVRPPRRPPTGSWGR</sequence>
<dbReference type="InterPro" id="IPR054028">
    <property type="entry name" value="TarS/TarP_linker"/>
</dbReference>
<proteinExistence type="predicted"/>
<accession>A0ABP4XL24</accession>
<dbReference type="Pfam" id="PF22181">
    <property type="entry name" value="TarS_linker"/>
    <property type="match status" value="1"/>
</dbReference>
<comment type="caution">
    <text evidence="2">The sequence shown here is derived from an EMBL/GenBank/DDBJ whole genome shotgun (WGS) entry which is preliminary data.</text>
</comment>